<proteinExistence type="predicted"/>
<dbReference type="Proteomes" id="UP000887580">
    <property type="component" value="Unplaced"/>
</dbReference>
<dbReference type="WBParaSite" id="PS1159_v2.g8962.t1">
    <property type="protein sequence ID" value="PS1159_v2.g8962.t1"/>
    <property type="gene ID" value="PS1159_v2.g8962"/>
</dbReference>
<sequence length="375" mass="43993">MDDEDNRDVNYELDNLDQEDLRDIQELRQILDNALLRLNFYALLYRLRKTRAKRRFLSRRRFYDRQFYQAFGFSPTECETLLLKIGYRFQRETMRTHALRTPEILMMSLRYLRTGGNFWNTGFFIGPSRQAANASFWEFIAAVNAELSNLITLAGSEEQWMHHATVFFQKYRISNVVGAIDGSYIQIRNIGDENVWFCRKGFAAINLTMMVDSSKQIRFISCRWPGSLHDANVYRNTGLAEMVRRGWEPFPGAVIVGDSAYLGADRFVLPHPHQNQIQPHQINFYQAHRDARNIVERVYGELKGKFGILSRRTGPMNLRSRQRCSEVIKACCYLYNFLLREQGLIQDSDEHRDFEDLDPNLSPATQLITRFNNPR</sequence>
<organism evidence="1 2">
    <name type="scientific">Panagrolaimus sp. PS1159</name>
    <dbReference type="NCBI Taxonomy" id="55785"/>
    <lineage>
        <taxon>Eukaryota</taxon>
        <taxon>Metazoa</taxon>
        <taxon>Ecdysozoa</taxon>
        <taxon>Nematoda</taxon>
        <taxon>Chromadorea</taxon>
        <taxon>Rhabditida</taxon>
        <taxon>Tylenchina</taxon>
        <taxon>Panagrolaimomorpha</taxon>
        <taxon>Panagrolaimoidea</taxon>
        <taxon>Panagrolaimidae</taxon>
        <taxon>Panagrolaimus</taxon>
    </lineage>
</organism>
<name>A0AC35GUQ3_9BILA</name>
<evidence type="ECO:0000313" key="1">
    <source>
        <dbReference type="Proteomes" id="UP000887580"/>
    </source>
</evidence>
<reference evidence="2" key="1">
    <citation type="submission" date="2022-11" db="UniProtKB">
        <authorList>
            <consortium name="WormBaseParasite"/>
        </authorList>
    </citation>
    <scope>IDENTIFICATION</scope>
</reference>
<protein>
    <submittedName>
        <fullName evidence="2">DDE Tnp4 domain-containing protein</fullName>
    </submittedName>
</protein>
<evidence type="ECO:0000313" key="2">
    <source>
        <dbReference type="WBParaSite" id="PS1159_v2.g8962.t1"/>
    </source>
</evidence>
<accession>A0AC35GUQ3</accession>